<keyword evidence="16 25" id="KW-0472">Membrane</keyword>
<evidence type="ECO:0000256" key="14">
    <source>
        <dbReference type="ARBA" id="ARBA00022989"/>
    </source>
</evidence>
<evidence type="ECO:0000256" key="22">
    <source>
        <dbReference type="ARBA" id="ARBA00032898"/>
    </source>
</evidence>
<evidence type="ECO:0000256" key="2">
    <source>
        <dbReference type="ARBA" id="ARBA00004251"/>
    </source>
</evidence>
<dbReference type="GO" id="GO:0005576">
    <property type="term" value="C:extracellular region"/>
    <property type="evidence" value="ECO:0007669"/>
    <property type="project" value="UniProtKB-SubCell"/>
</dbReference>
<feature type="signal peptide" evidence="26">
    <location>
        <begin position="1"/>
        <end position="25"/>
    </location>
</feature>
<dbReference type="EMBL" id="AYCK01013465">
    <property type="status" value="NOT_ANNOTATED_CDS"/>
    <property type="molecule type" value="Genomic_DNA"/>
</dbReference>
<evidence type="ECO:0000256" key="24">
    <source>
        <dbReference type="SAM" id="MobiDB-lite"/>
    </source>
</evidence>
<dbReference type="Proteomes" id="UP000028760">
    <property type="component" value="Unassembled WGS sequence"/>
</dbReference>
<dbReference type="PANTHER" id="PTHR11574">
    <property type="entry name" value="KIT LIGAND"/>
    <property type="match status" value="1"/>
</dbReference>
<feature type="region of interest" description="Disordered" evidence="24">
    <location>
        <begin position="236"/>
        <end position="272"/>
    </location>
</feature>
<keyword evidence="19" id="KW-0206">Cytoskeleton</keyword>
<keyword evidence="20" id="KW-0966">Cell projection</keyword>
<dbReference type="GO" id="GO:0030175">
    <property type="term" value="C:filopodium"/>
    <property type="evidence" value="ECO:0007669"/>
    <property type="project" value="UniProtKB-SubCell"/>
</dbReference>
<keyword evidence="18" id="KW-0325">Glycoprotein</keyword>
<keyword evidence="14 25" id="KW-1133">Transmembrane helix</keyword>
<comment type="subcellular location">
    <subcellularLocation>
        <location evidence="2">Cell membrane</location>
        <topology evidence="2">Single-pass type I membrane protein</topology>
    </subcellularLocation>
    <subcellularLocation>
        <location evidence="3">Cell projection</location>
        <location evidence="3">Filopodium</location>
    </subcellularLocation>
    <subcellularLocation>
        <location evidence="4">Cell projection</location>
        <location evidence="4">Lamellipodium</location>
    </subcellularLocation>
    <subcellularLocation>
        <location evidence="1">Cytoplasm</location>
        <location evidence="1">Cytoskeleton</location>
    </subcellularLocation>
    <subcellularLocation>
        <location evidence="5">Secreted</location>
    </subcellularLocation>
</comment>
<evidence type="ECO:0000256" key="5">
    <source>
        <dbReference type="ARBA" id="ARBA00004613"/>
    </source>
</evidence>
<dbReference type="GO" id="GO:0005856">
    <property type="term" value="C:cytoskeleton"/>
    <property type="evidence" value="ECO:0007669"/>
    <property type="project" value="UniProtKB-SubCell"/>
</dbReference>
<evidence type="ECO:0000256" key="15">
    <source>
        <dbReference type="ARBA" id="ARBA00023030"/>
    </source>
</evidence>
<feature type="chain" id="PRO_5001920510" description="Kit ligand" evidence="26">
    <location>
        <begin position="26"/>
        <end position="272"/>
    </location>
</feature>
<dbReference type="GO" id="GO:0005173">
    <property type="term" value="F:stem cell factor receptor binding"/>
    <property type="evidence" value="ECO:0007669"/>
    <property type="project" value="InterPro"/>
</dbReference>
<keyword evidence="12 26" id="KW-0732">Signal</keyword>
<feature type="transmembrane region" description="Helical" evidence="25">
    <location>
        <begin position="211"/>
        <end position="230"/>
    </location>
</feature>
<evidence type="ECO:0000256" key="9">
    <source>
        <dbReference type="ARBA" id="ARBA00022490"/>
    </source>
</evidence>
<dbReference type="EMBL" id="AYCK01013466">
    <property type="status" value="NOT_ANNOTATED_CDS"/>
    <property type="molecule type" value="Genomic_DNA"/>
</dbReference>
<evidence type="ECO:0000256" key="19">
    <source>
        <dbReference type="ARBA" id="ARBA00023212"/>
    </source>
</evidence>
<evidence type="ECO:0000256" key="23">
    <source>
        <dbReference type="ARBA" id="ARBA00033123"/>
    </source>
</evidence>
<keyword evidence="13" id="KW-0130">Cell adhesion</keyword>
<dbReference type="GO" id="GO:0008284">
    <property type="term" value="P:positive regulation of cell population proliferation"/>
    <property type="evidence" value="ECO:0007669"/>
    <property type="project" value="TreeGrafter"/>
</dbReference>
<evidence type="ECO:0000256" key="12">
    <source>
        <dbReference type="ARBA" id="ARBA00022729"/>
    </source>
</evidence>
<dbReference type="EMBL" id="AYCK01013467">
    <property type="status" value="NOT_ANNOTATED_CDS"/>
    <property type="molecule type" value="Genomic_DNA"/>
</dbReference>
<evidence type="ECO:0000313" key="27">
    <source>
        <dbReference type="Ensembl" id="ENSPFOP00000031242.1"/>
    </source>
</evidence>
<evidence type="ECO:0000256" key="4">
    <source>
        <dbReference type="ARBA" id="ARBA00004510"/>
    </source>
</evidence>
<dbReference type="Gene3D" id="1.20.1250.10">
    <property type="match status" value="1"/>
</dbReference>
<keyword evidence="11 25" id="KW-0812">Transmembrane</keyword>
<organism evidence="27 28">
    <name type="scientific">Poecilia formosa</name>
    <name type="common">Amazon molly</name>
    <name type="synonym">Limia formosa</name>
    <dbReference type="NCBI Taxonomy" id="48698"/>
    <lineage>
        <taxon>Eukaryota</taxon>
        <taxon>Metazoa</taxon>
        <taxon>Chordata</taxon>
        <taxon>Craniata</taxon>
        <taxon>Vertebrata</taxon>
        <taxon>Euteleostomi</taxon>
        <taxon>Actinopterygii</taxon>
        <taxon>Neopterygii</taxon>
        <taxon>Teleostei</taxon>
        <taxon>Neoteleostei</taxon>
        <taxon>Acanthomorphata</taxon>
        <taxon>Ovalentaria</taxon>
        <taxon>Atherinomorphae</taxon>
        <taxon>Cyprinodontiformes</taxon>
        <taxon>Poeciliidae</taxon>
        <taxon>Poeciliinae</taxon>
        <taxon>Poecilia</taxon>
    </lineage>
</organism>
<keyword evidence="9" id="KW-0963">Cytoplasm</keyword>
<proteinExistence type="inferred from homology"/>
<dbReference type="GO" id="GO:0005125">
    <property type="term" value="F:cytokine activity"/>
    <property type="evidence" value="ECO:0007669"/>
    <property type="project" value="TreeGrafter"/>
</dbReference>
<reference evidence="27" key="2">
    <citation type="submission" date="2025-08" db="UniProtKB">
        <authorList>
            <consortium name="Ensembl"/>
        </authorList>
    </citation>
    <scope>IDENTIFICATION</scope>
</reference>
<feature type="compositionally biased region" description="Basic and acidic residues" evidence="24">
    <location>
        <begin position="236"/>
        <end position="246"/>
    </location>
</feature>
<evidence type="ECO:0000256" key="8">
    <source>
        <dbReference type="ARBA" id="ARBA00022475"/>
    </source>
</evidence>
<dbReference type="InterPro" id="IPR009079">
    <property type="entry name" value="4_helix_cytokine-like_core"/>
</dbReference>
<evidence type="ECO:0000256" key="17">
    <source>
        <dbReference type="ARBA" id="ARBA00023157"/>
    </source>
</evidence>
<feature type="region of interest" description="Disordered" evidence="24">
    <location>
        <begin position="145"/>
        <end position="168"/>
    </location>
</feature>
<accession>A0A096MIK1</accession>
<evidence type="ECO:0000256" key="10">
    <source>
        <dbReference type="ARBA" id="ARBA00022525"/>
    </source>
</evidence>
<protein>
    <recommendedName>
        <fullName evidence="7">Kit ligand</fullName>
    </recommendedName>
    <alternativeName>
        <fullName evidence="21">Mast cell growth factor</fullName>
    </alternativeName>
    <alternativeName>
        <fullName evidence="23">Stem cell factor</fullName>
    </alternativeName>
    <alternativeName>
        <fullName evidence="22">c-Kit ligand</fullName>
    </alternativeName>
</protein>
<dbReference type="GO" id="GO:0007155">
    <property type="term" value="P:cell adhesion"/>
    <property type="evidence" value="ECO:0007669"/>
    <property type="project" value="UniProtKB-KW"/>
</dbReference>
<evidence type="ECO:0000256" key="18">
    <source>
        <dbReference type="ARBA" id="ARBA00023180"/>
    </source>
</evidence>
<dbReference type="InterPro" id="IPR003452">
    <property type="entry name" value="SCF"/>
</dbReference>
<evidence type="ECO:0000313" key="28">
    <source>
        <dbReference type="Proteomes" id="UP000028760"/>
    </source>
</evidence>
<keyword evidence="15" id="KW-0339">Growth factor</keyword>
<dbReference type="PANTHER" id="PTHR11574:SF0">
    <property type="entry name" value="KIT LIGAND"/>
    <property type="match status" value="1"/>
</dbReference>
<evidence type="ECO:0000256" key="13">
    <source>
        <dbReference type="ARBA" id="ARBA00022889"/>
    </source>
</evidence>
<evidence type="ECO:0000256" key="21">
    <source>
        <dbReference type="ARBA" id="ARBA00030364"/>
    </source>
</evidence>
<name>A0A096MIK1_POEFO</name>
<evidence type="ECO:0000256" key="7">
    <source>
        <dbReference type="ARBA" id="ARBA00017304"/>
    </source>
</evidence>
<comment type="similarity">
    <text evidence="6">Belongs to the SCF family.</text>
</comment>
<dbReference type="GeneTree" id="ENSGT00390000018272"/>
<dbReference type="GO" id="GO:0008083">
    <property type="term" value="F:growth factor activity"/>
    <property type="evidence" value="ECO:0007669"/>
    <property type="project" value="UniProtKB-KW"/>
</dbReference>
<dbReference type="GO" id="GO:0005886">
    <property type="term" value="C:plasma membrane"/>
    <property type="evidence" value="ECO:0007669"/>
    <property type="project" value="UniProtKB-SubCell"/>
</dbReference>
<reference evidence="28" key="1">
    <citation type="submission" date="2013-10" db="EMBL/GenBank/DDBJ databases">
        <authorList>
            <person name="Schartl M."/>
            <person name="Warren W."/>
        </authorList>
    </citation>
    <scope>NUCLEOTIDE SEQUENCE [LARGE SCALE GENOMIC DNA]</scope>
    <source>
        <strain evidence="28">female</strain>
    </source>
</reference>
<dbReference type="GO" id="GO:0030027">
    <property type="term" value="C:lamellipodium"/>
    <property type="evidence" value="ECO:0007669"/>
    <property type="project" value="UniProtKB-SubCell"/>
</dbReference>
<keyword evidence="28" id="KW-1185">Reference proteome</keyword>
<keyword evidence="8" id="KW-1003">Cell membrane</keyword>
<evidence type="ECO:0000256" key="3">
    <source>
        <dbReference type="ARBA" id="ARBA00004486"/>
    </source>
</evidence>
<evidence type="ECO:0000256" key="25">
    <source>
        <dbReference type="SAM" id="Phobius"/>
    </source>
</evidence>
<evidence type="ECO:0000256" key="6">
    <source>
        <dbReference type="ARBA" id="ARBA00010419"/>
    </source>
</evidence>
<dbReference type="AlphaFoldDB" id="A0A096MIK1"/>
<dbReference type="SUPFAM" id="SSF47266">
    <property type="entry name" value="4-helical cytokines"/>
    <property type="match status" value="1"/>
</dbReference>
<dbReference type="Ensembl" id="ENSPFOT00000029503.1">
    <property type="protein sequence ID" value="ENSPFOP00000031242.1"/>
    <property type="gene ID" value="ENSPFOG00000014949.2"/>
</dbReference>
<evidence type="ECO:0000256" key="20">
    <source>
        <dbReference type="ARBA" id="ARBA00023273"/>
    </source>
</evidence>
<evidence type="ECO:0000256" key="1">
    <source>
        <dbReference type="ARBA" id="ARBA00004245"/>
    </source>
</evidence>
<reference evidence="27" key="3">
    <citation type="submission" date="2025-09" db="UniProtKB">
        <authorList>
            <consortium name="Ensembl"/>
        </authorList>
    </citation>
    <scope>IDENTIFICATION</scope>
</reference>
<keyword evidence="17" id="KW-1015">Disulfide bond</keyword>
<evidence type="ECO:0000256" key="26">
    <source>
        <dbReference type="SAM" id="SignalP"/>
    </source>
</evidence>
<keyword evidence="10" id="KW-0964">Secreted</keyword>
<evidence type="ECO:0000256" key="16">
    <source>
        <dbReference type="ARBA" id="ARBA00023136"/>
    </source>
</evidence>
<dbReference type="Pfam" id="PF02404">
    <property type="entry name" value="SCF"/>
    <property type="match status" value="1"/>
</dbReference>
<evidence type="ECO:0000256" key="11">
    <source>
        <dbReference type="ARBA" id="ARBA00022692"/>
    </source>
</evidence>
<sequence>MKKSKSWIDVCVHFLLFMTLGVHSAATGKVVNDIDRRVPDLRQNIPKDYKIPIKFIPKEMGDMCWAKLNLYYLEESLKDLSEKFGNISSNNLNIQILIQFIEEKRIGISNMNTQMLEFECHYRDDKWETGKYFNFVEEVCNTADRERPEEECDPPPCPTTPIPTEESSSGTAGFILLVFRGKNVSLKQSSNLSKALSSSPSPLRQVVEKSLFSLLFIPLLALIFLLVWKVRSRRNVEHPRSNRGEEESFTEPMAPQPAGETSEKKTVSQYNI</sequence>